<dbReference type="Gene3D" id="3.40.190.10">
    <property type="entry name" value="Periplasmic binding protein-like II"/>
    <property type="match status" value="2"/>
</dbReference>
<evidence type="ECO:0000256" key="2">
    <source>
        <dbReference type="ARBA" id="ARBA00022729"/>
    </source>
</evidence>
<evidence type="ECO:0000256" key="6">
    <source>
        <dbReference type="SAM" id="MobiDB-lite"/>
    </source>
</evidence>
<keyword evidence="1" id="KW-1003">Cell membrane</keyword>
<dbReference type="PROSITE" id="PS51257">
    <property type="entry name" value="PROKAR_LIPOPROTEIN"/>
    <property type="match status" value="1"/>
</dbReference>
<keyword evidence="9" id="KW-1185">Reference proteome</keyword>
<keyword evidence="2 7" id="KW-0732">Signal</keyword>
<evidence type="ECO:0000313" key="9">
    <source>
        <dbReference type="Proteomes" id="UP001500956"/>
    </source>
</evidence>
<evidence type="ECO:0000313" key="8">
    <source>
        <dbReference type="EMBL" id="GAA4723121.1"/>
    </source>
</evidence>
<accession>A0ABP8Y891</accession>
<dbReference type="InterPro" id="IPR006059">
    <property type="entry name" value="SBP"/>
</dbReference>
<evidence type="ECO:0000256" key="4">
    <source>
        <dbReference type="ARBA" id="ARBA00023139"/>
    </source>
</evidence>
<dbReference type="SUPFAM" id="SSF53850">
    <property type="entry name" value="Periplasmic binding protein-like II"/>
    <property type="match status" value="1"/>
</dbReference>
<evidence type="ECO:0000256" key="7">
    <source>
        <dbReference type="SAM" id="SignalP"/>
    </source>
</evidence>
<reference evidence="9" key="1">
    <citation type="journal article" date="2019" name="Int. J. Syst. Evol. Microbiol.">
        <title>The Global Catalogue of Microorganisms (GCM) 10K type strain sequencing project: providing services to taxonomists for standard genome sequencing and annotation.</title>
        <authorList>
            <consortium name="The Broad Institute Genomics Platform"/>
            <consortium name="The Broad Institute Genome Sequencing Center for Infectious Disease"/>
            <person name="Wu L."/>
            <person name="Ma J."/>
        </authorList>
    </citation>
    <scope>NUCLEOTIDE SEQUENCE [LARGE SCALE GENOMIC DNA]</scope>
    <source>
        <strain evidence="9">JCM 18063</strain>
    </source>
</reference>
<dbReference type="EMBL" id="BAABID010000006">
    <property type="protein sequence ID" value="GAA4723121.1"/>
    <property type="molecule type" value="Genomic_DNA"/>
</dbReference>
<feature type="chain" id="PRO_5045558048" evidence="7">
    <location>
        <begin position="24"/>
        <end position="434"/>
    </location>
</feature>
<dbReference type="Pfam" id="PF01547">
    <property type="entry name" value="SBP_bac_1"/>
    <property type="match status" value="1"/>
</dbReference>
<dbReference type="PANTHER" id="PTHR43649:SF33">
    <property type="entry name" value="POLYGALACTURONAN_RHAMNOGALACTURONAN-BINDING PROTEIN YTCQ"/>
    <property type="match status" value="1"/>
</dbReference>
<proteinExistence type="predicted"/>
<dbReference type="PANTHER" id="PTHR43649">
    <property type="entry name" value="ARABINOSE-BINDING PROTEIN-RELATED"/>
    <property type="match status" value="1"/>
</dbReference>
<keyword evidence="3" id="KW-0472">Membrane</keyword>
<sequence length="434" mass="44878">MKKNLITTTAAAAALGLVLTACSGGESEPESGAEGTGEETGGSGTLTISALNSDKDALEASIAAFSEEYPDIEVTTTWADVDQYQPTLRTQLTGGTASDVIQIWPGAGNSAAISVLQPAGLLEDLSGREWAGDVPEGLRPVLERDGGLYGLAVTVSGIGAIFNDQAMEEVGAEAPTTFSEVLELCQTAQDAGIVAFAHGTQDSWVGQLVPYSMAPELVYAEDPEFDSGVTEYTAPHFAGSAWTDVMAQHTAMVDAGCFNDGVGGTDYNTVLQTAAAGDALGIINGNWAVAELGNVAPEGTTFSLHPVPASDDPEATQMAAAASGTYGVNANAENKENALLFFDFLASAAGTNAFAEINAGLPGIPNDEFELDPALAPLGEYFDGGRTYPFMDQLWPNPDVQTALLDGMQGVFDGSMTTDDVLTGMDSAWEQGEA</sequence>
<dbReference type="RefSeq" id="WP_172150912.1">
    <property type="nucleotide sequence ID" value="NZ_BAABID010000006.1"/>
</dbReference>
<feature type="region of interest" description="Disordered" evidence="6">
    <location>
        <begin position="24"/>
        <end position="44"/>
    </location>
</feature>
<protein>
    <submittedName>
        <fullName evidence="8">Extracellular solute-binding protein</fullName>
    </submittedName>
</protein>
<evidence type="ECO:0000256" key="5">
    <source>
        <dbReference type="ARBA" id="ARBA00023288"/>
    </source>
</evidence>
<evidence type="ECO:0000256" key="1">
    <source>
        <dbReference type="ARBA" id="ARBA00022475"/>
    </source>
</evidence>
<feature type="compositionally biased region" description="Low complexity" evidence="6">
    <location>
        <begin position="24"/>
        <end position="33"/>
    </location>
</feature>
<feature type="signal peptide" evidence="7">
    <location>
        <begin position="1"/>
        <end position="23"/>
    </location>
</feature>
<keyword evidence="4" id="KW-0564">Palmitate</keyword>
<organism evidence="8 9">
    <name type="scientific">Isoptericola chiayiensis</name>
    <dbReference type="NCBI Taxonomy" id="579446"/>
    <lineage>
        <taxon>Bacteria</taxon>
        <taxon>Bacillati</taxon>
        <taxon>Actinomycetota</taxon>
        <taxon>Actinomycetes</taxon>
        <taxon>Micrococcales</taxon>
        <taxon>Promicromonosporaceae</taxon>
        <taxon>Isoptericola</taxon>
    </lineage>
</organism>
<dbReference type="InterPro" id="IPR050490">
    <property type="entry name" value="Bact_solute-bd_prot1"/>
</dbReference>
<name>A0ABP8Y891_9MICO</name>
<dbReference type="Proteomes" id="UP001500956">
    <property type="component" value="Unassembled WGS sequence"/>
</dbReference>
<comment type="caution">
    <text evidence="8">The sequence shown here is derived from an EMBL/GenBank/DDBJ whole genome shotgun (WGS) entry which is preliminary data.</text>
</comment>
<keyword evidence="5" id="KW-0449">Lipoprotein</keyword>
<evidence type="ECO:0000256" key="3">
    <source>
        <dbReference type="ARBA" id="ARBA00023136"/>
    </source>
</evidence>
<feature type="compositionally biased region" description="Gly residues" evidence="6">
    <location>
        <begin position="34"/>
        <end position="44"/>
    </location>
</feature>
<gene>
    <name evidence="8" type="ORF">GCM10023216_10690</name>
</gene>